<evidence type="ECO:0000259" key="5">
    <source>
        <dbReference type="Pfam" id="PF00703"/>
    </source>
</evidence>
<dbReference type="InterPro" id="IPR051913">
    <property type="entry name" value="GH2_Domain-Containing"/>
</dbReference>
<dbReference type="InterPro" id="IPR023232">
    <property type="entry name" value="Glyco_hydro_2_AS"/>
</dbReference>
<dbReference type="Proteomes" id="UP001321760">
    <property type="component" value="Unassembled WGS sequence"/>
</dbReference>
<accession>A0AAV9GNA5</accession>
<gene>
    <name evidence="10" type="ORF">QBC34DRAFT_381043</name>
</gene>
<dbReference type="EMBL" id="MU865941">
    <property type="protein sequence ID" value="KAK4448813.1"/>
    <property type="molecule type" value="Genomic_DNA"/>
</dbReference>
<dbReference type="Pfam" id="PF02836">
    <property type="entry name" value="Glyco_hydro_2_C"/>
    <property type="match status" value="1"/>
</dbReference>
<keyword evidence="3" id="KW-0326">Glycosidase</keyword>
<dbReference type="Gene3D" id="2.60.120.260">
    <property type="entry name" value="Galactose-binding domain-like"/>
    <property type="match status" value="1"/>
</dbReference>
<protein>
    <submittedName>
        <fullName evidence="10">Glycoside hydrolase superfamily</fullName>
    </submittedName>
</protein>
<reference evidence="10" key="1">
    <citation type="journal article" date="2023" name="Mol. Phylogenet. Evol.">
        <title>Genome-scale phylogeny and comparative genomics of the fungal order Sordariales.</title>
        <authorList>
            <person name="Hensen N."/>
            <person name="Bonometti L."/>
            <person name="Westerberg I."/>
            <person name="Brannstrom I.O."/>
            <person name="Guillou S."/>
            <person name="Cros-Aarteil S."/>
            <person name="Calhoun S."/>
            <person name="Haridas S."/>
            <person name="Kuo A."/>
            <person name="Mondo S."/>
            <person name="Pangilinan J."/>
            <person name="Riley R."/>
            <person name="LaButti K."/>
            <person name="Andreopoulos B."/>
            <person name="Lipzen A."/>
            <person name="Chen C."/>
            <person name="Yan M."/>
            <person name="Daum C."/>
            <person name="Ng V."/>
            <person name="Clum A."/>
            <person name="Steindorff A."/>
            <person name="Ohm R.A."/>
            <person name="Martin F."/>
            <person name="Silar P."/>
            <person name="Natvig D.O."/>
            <person name="Lalanne C."/>
            <person name="Gautier V."/>
            <person name="Ament-Velasquez S.L."/>
            <person name="Kruys A."/>
            <person name="Hutchinson M.I."/>
            <person name="Powell A.J."/>
            <person name="Barry K."/>
            <person name="Miller A.N."/>
            <person name="Grigoriev I.V."/>
            <person name="Debuchy R."/>
            <person name="Gladieux P."/>
            <person name="Hiltunen Thoren M."/>
            <person name="Johannesson H."/>
        </authorList>
    </citation>
    <scope>NUCLEOTIDE SEQUENCE</scope>
    <source>
        <strain evidence="10">PSN243</strain>
    </source>
</reference>
<dbReference type="InterPro" id="IPR032311">
    <property type="entry name" value="DUF4982"/>
</dbReference>
<feature type="domain" description="DUF4982" evidence="8">
    <location>
        <begin position="691"/>
        <end position="752"/>
    </location>
</feature>
<dbReference type="InterPro" id="IPR017853">
    <property type="entry name" value="GH"/>
</dbReference>
<evidence type="ECO:0000259" key="7">
    <source>
        <dbReference type="Pfam" id="PF02837"/>
    </source>
</evidence>
<keyword evidence="2 10" id="KW-0378">Hydrolase</keyword>
<dbReference type="SUPFAM" id="SSF51445">
    <property type="entry name" value="(Trans)glycosidases"/>
    <property type="match status" value="1"/>
</dbReference>
<dbReference type="InterPro" id="IPR006102">
    <property type="entry name" value="Ig-like_GH2"/>
</dbReference>
<dbReference type="PANTHER" id="PTHR42732:SF1">
    <property type="entry name" value="BETA-MANNOSIDASE"/>
    <property type="match status" value="1"/>
</dbReference>
<comment type="caution">
    <text evidence="10">The sequence shown here is derived from an EMBL/GenBank/DDBJ whole genome shotgun (WGS) entry which is preliminary data.</text>
</comment>
<dbReference type="InterPro" id="IPR006104">
    <property type="entry name" value="Glyco_hydro_2_N"/>
</dbReference>
<dbReference type="InterPro" id="IPR006101">
    <property type="entry name" value="Glyco_hydro_2"/>
</dbReference>
<dbReference type="Pfam" id="PF18565">
    <property type="entry name" value="Glyco_hydro2_C5"/>
    <property type="match status" value="1"/>
</dbReference>
<evidence type="ECO:0000259" key="9">
    <source>
        <dbReference type="Pfam" id="PF18565"/>
    </source>
</evidence>
<dbReference type="AlphaFoldDB" id="A0AAV9GNA5"/>
<dbReference type="PRINTS" id="PR00132">
    <property type="entry name" value="GLHYDRLASE2"/>
</dbReference>
<evidence type="ECO:0000256" key="2">
    <source>
        <dbReference type="ARBA" id="ARBA00022801"/>
    </source>
</evidence>
<evidence type="ECO:0000259" key="8">
    <source>
        <dbReference type="Pfam" id="PF16355"/>
    </source>
</evidence>
<feature type="domain" description="Glycosyl hydrolases family 2 sugar binding" evidence="7">
    <location>
        <begin position="108"/>
        <end position="232"/>
    </location>
</feature>
<keyword evidence="4" id="KW-0732">Signal</keyword>
<dbReference type="InterPro" id="IPR048229">
    <property type="entry name" value="GalB-like"/>
</dbReference>
<dbReference type="InterPro" id="IPR008979">
    <property type="entry name" value="Galactose-bd-like_sf"/>
</dbReference>
<feature type="domain" description="Glycoside hydrolase family 2" evidence="9">
    <location>
        <begin position="772"/>
        <end position="869"/>
    </location>
</feature>
<evidence type="ECO:0000259" key="6">
    <source>
        <dbReference type="Pfam" id="PF02836"/>
    </source>
</evidence>
<dbReference type="Pfam" id="PF16355">
    <property type="entry name" value="DUF4982"/>
    <property type="match status" value="1"/>
</dbReference>
<dbReference type="InterPro" id="IPR036156">
    <property type="entry name" value="Beta-gal/glucu_dom_sf"/>
</dbReference>
<dbReference type="Pfam" id="PF02837">
    <property type="entry name" value="Glyco_hydro_2_N"/>
    <property type="match status" value="1"/>
</dbReference>
<keyword evidence="11" id="KW-1185">Reference proteome</keyword>
<name>A0AAV9GNA5_9PEZI</name>
<feature type="domain" description="Glycoside hydrolase family 2 immunoglobulin-like beta-sandwich" evidence="5">
    <location>
        <begin position="240"/>
        <end position="355"/>
    </location>
</feature>
<evidence type="ECO:0000256" key="3">
    <source>
        <dbReference type="ARBA" id="ARBA00023295"/>
    </source>
</evidence>
<dbReference type="SUPFAM" id="SSF49303">
    <property type="entry name" value="beta-Galactosidase/glucuronidase domain"/>
    <property type="match status" value="1"/>
</dbReference>
<evidence type="ECO:0000256" key="1">
    <source>
        <dbReference type="ARBA" id="ARBA00007401"/>
    </source>
</evidence>
<dbReference type="SUPFAM" id="SSF49785">
    <property type="entry name" value="Galactose-binding domain-like"/>
    <property type="match status" value="1"/>
</dbReference>
<dbReference type="InterPro" id="IPR013783">
    <property type="entry name" value="Ig-like_fold"/>
</dbReference>
<evidence type="ECO:0000313" key="11">
    <source>
        <dbReference type="Proteomes" id="UP001321760"/>
    </source>
</evidence>
<feature type="signal peptide" evidence="4">
    <location>
        <begin position="1"/>
        <end position="29"/>
    </location>
</feature>
<dbReference type="GO" id="GO:0004553">
    <property type="term" value="F:hydrolase activity, hydrolyzing O-glycosyl compounds"/>
    <property type="evidence" value="ECO:0007669"/>
    <property type="project" value="InterPro"/>
</dbReference>
<evidence type="ECO:0000256" key="4">
    <source>
        <dbReference type="SAM" id="SignalP"/>
    </source>
</evidence>
<dbReference type="InterPro" id="IPR040605">
    <property type="entry name" value="Glyco_hydro2_dom5"/>
</dbReference>
<dbReference type="Pfam" id="PF00703">
    <property type="entry name" value="Glyco_hydro_2"/>
    <property type="match status" value="1"/>
</dbReference>
<dbReference type="PANTHER" id="PTHR42732">
    <property type="entry name" value="BETA-GALACTOSIDASE"/>
    <property type="match status" value="1"/>
</dbReference>
<dbReference type="Gene3D" id="2.60.40.10">
    <property type="entry name" value="Immunoglobulins"/>
    <property type="match status" value="3"/>
</dbReference>
<organism evidence="10 11">
    <name type="scientific">Podospora aff. communis PSN243</name>
    <dbReference type="NCBI Taxonomy" id="3040156"/>
    <lineage>
        <taxon>Eukaryota</taxon>
        <taxon>Fungi</taxon>
        <taxon>Dikarya</taxon>
        <taxon>Ascomycota</taxon>
        <taxon>Pezizomycotina</taxon>
        <taxon>Sordariomycetes</taxon>
        <taxon>Sordariomycetidae</taxon>
        <taxon>Sordariales</taxon>
        <taxon>Podosporaceae</taxon>
        <taxon>Podospora</taxon>
    </lineage>
</organism>
<dbReference type="Gene3D" id="3.20.20.80">
    <property type="entry name" value="Glycosidases"/>
    <property type="match status" value="1"/>
</dbReference>
<dbReference type="NCBIfam" id="NF041463">
    <property type="entry name" value="GalB"/>
    <property type="match status" value="1"/>
</dbReference>
<reference evidence="10" key="2">
    <citation type="submission" date="2023-05" db="EMBL/GenBank/DDBJ databases">
        <authorList>
            <consortium name="Lawrence Berkeley National Laboratory"/>
            <person name="Steindorff A."/>
            <person name="Hensen N."/>
            <person name="Bonometti L."/>
            <person name="Westerberg I."/>
            <person name="Brannstrom I.O."/>
            <person name="Guillou S."/>
            <person name="Cros-Aarteil S."/>
            <person name="Calhoun S."/>
            <person name="Haridas S."/>
            <person name="Kuo A."/>
            <person name="Mondo S."/>
            <person name="Pangilinan J."/>
            <person name="Riley R."/>
            <person name="Labutti K."/>
            <person name="Andreopoulos B."/>
            <person name="Lipzen A."/>
            <person name="Chen C."/>
            <person name="Yanf M."/>
            <person name="Daum C."/>
            <person name="Ng V."/>
            <person name="Clum A."/>
            <person name="Ohm R."/>
            <person name="Martin F."/>
            <person name="Silar P."/>
            <person name="Natvig D."/>
            <person name="Lalanne C."/>
            <person name="Gautier V."/>
            <person name="Ament-Velasquez S.L."/>
            <person name="Kruys A."/>
            <person name="Hutchinson M.I."/>
            <person name="Powell A.J."/>
            <person name="Barry K."/>
            <person name="Miller A.N."/>
            <person name="Grigoriev I.V."/>
            <person name="Debuchy R."/>
            <person name="Gladieux P."/>
            <person name="Thoren M.H."/>
            <person name="Johannesson H."/>
        </authorList>
    </citation>
    <scope>NUCLEOTIDE SEQUENCE</scope>
    <source>
        <strain evidence="10">PSN243</strain>
    </source>
</reference>
<dbReference type="InterPro" id="IPR006103">
    <property type="entry name" value="Glyco_hydro_2_cat"/>
</dbReference>
<dbReference type="PROSITE" id="PS00608">
    <property type="entry name" value="GLYCOSYL_HYDROL_F2_2"/>
    <property type="match status" value="1"/>
</dbReference>
<evidence type="ECO:0000313" key="10">
    <source>
        <dbReference type="EMBL" id="KAK4448813.1"/>
    </source>
</evidence>
<sequence length="875" mass="95891">MAFSYSLKAACNFASLALCILAGSDAVFAQDAPAVSPRERVSLNAGWRFQRWTDKPDNVSYNGMKAWILPSANDFIKDPAKRARRPSNEPANVTFAQPDFDDKTWELVDVPHDWAVKGPFYAGANAIIGGGMGRLPIHGVAWYRRAIQIDAADSGKSILLDIDGAMSYAMVWLNGRFVGGWPYGYASFRLDLTSYVRAGSNQLAIRLDNAVDSSRFYPGAGIYRNVWLTKVPQQHVAYDGTWITSKQVSNQSATLEITTVLENTGANAADIEVSTDIHIWDAVSGKAAAKVGQFASAKTTVNGGAKATLNASTVLQSPRLWGPRPSQEPNLYLAITRLQSAGRTIDEYHTRFGVRSVQYAGDGIRINGQRVYIQGVNQHHDLGSLGAAFNVRAAERQLEMLQDMGCNAVRTSHNPPSRELLDLADELGILMMDEIFDTWNSQKRRNDFHLIFPDWHEADLRAFIRRDRNHPSVVIWSFGNEVAEQRAQNGAATAQRLKDIVREEDPTRQTTVGSDQAGPNDAFTGVVDIIGLNYQGEGRGTGAATFPNFRSKFPNKMMLSTESSSGISTRGTYIFPVTSSNSITVSDTQGGDPRNRYVSAYELYAVSWGASPEKVFAAQDRYPYVAGEFVWTGWDYLGEPTPYDLSRSSYFGIIDLAGFPKDRFYLYQSRWNPTVKMAHILPHWNWPNRTGQVTPVHVFSSGDEAELFLNGVSQGVQKKATSSGSYRFRWDKIVYQPGELRVVTTKGGMPWANATVRTTGEPSGLRATAYRDRRVIRADGSDLSFISVAVVDGKGDVVATSSNAVSFSVQGPGEIVTTDNGDPTDMVPFPSPERKAFGGLALAIVRAKPGLTGKMVVTASAKGLESAEIVLDVVN</sequence>
<feature type="chain" id="PRO_5043821499" evidence="4">
    <location>
        <begin position="30"/>
        <end position="875"/>
    </location>
</feature>
<comment type="similarity">
    <text evidence="1">Belongs to the glycosyl hydrolase 2 family.</text>
</comment>
<feature type="domain" description="Glycoside hydrolase family 2 catalytic" evidence="6">
    <location>
        <begin position="363"/>
        <end position="516"/>
    </location>
</feature>
<dbReference type="GO" id="GO:0005975">
    <property type="term" value="P:carbohydrate metabolic process"/>
    <property type="evidence" value="ECO:0007669"/>
    <property type="project" value="InterPro"/>
</dbReference>
<proteinExistence type="inferred from homology"/>